<reference evidence="2" key="1">
    <citation type="submission" date="2016-07" db="EMBL/GenBank/DDBJ databases">
        <title>Frankia sp. NRRL B-16219 Genome sequencing.</title>
        <authorList>
            <person name="Ghodhbane-Gtari F."/>
            <person name="Swanson E."/>
            <person name="Gueddou A."/>
            <person name="Louati M."/>
            <person name="Nouioui I."/>
            <person name="Hezbri K."/>
            <person name="Abebe-Akele F."/>
            <person name="Simpson S."/>
            <person name="Morris K."/>
            <person name="Thomas K."/>
            <person name="Gtari M."/>
            <person name="Tisa L.S."/>
        </authorList>
    </citation>
    <scope>NUCLEOTIDE SEQUENCE [LARGE SCALE GENOMIC DNA]</scope>
    <source>
        <strain evidence="2">NRRL B-16219</strain>
    </source>
</reference>
<evidence type="ECO:0000313" key="2">
    <source>
        <dbReference type="Proteomes" id="UP000179769"/>
    </source>
</evidence>
<dbReference type="AlphaFoldDB" id="A0A1S1PNS6"/>
<dbReference type="EMBL" id="MAXA01000242">
    <property type="protein sequence ID" value="OHV22976.1"/>
    <property type="molecule type" value="Genomic_DNA"/>
</dbReference>
<accession>A0A1S1PNS6</accession>
<sequence length="70" mass="7574">MTVETALGPTDLCPSCRPVALELFAELAAAMPFKNDDEIDHLVEQVYERLAMEGVVEVSVTPGGTLVFVH</sequence>
<organism evidence="1 2">
    <name type="scientific">Parafrankia soli</name>
    <dbReference type="NCBI Taxonomy" id="2599596"/>
    <lineage>
        <taxon>Bacteria</taxon>
        <taxon>Bacillati</taxon>
        <taxon>Actinomycetota</taxon>
        <taxon>Actinomycetes</taxon>
        <taxon>Frankiales</taxon>
        <taxon>Frankiaceae</taxon>
        <taxon>Parafrankia</taxon>
    </lineage>
</organism>
<gene>
    <name evidence="1" type="ORF">BBK14_24845</name>
</gene>
<dbReference type="RefSeq" id="WP_071065944.1">
    <property type="nucleotide sequence ID" value="NZ_MAXA01000242.1"/>
</dbReference>
<dbReference type="Proteomes" id="UP000179769">
    <property type="component" value="Unassembled WGS sequence"/>
</dbReference>
<name>A0A1S1PNS6_9ACTN</name>
<comment type="caution">
    <text evidence="1">The sequence shown here is derived from an EMBL/GenBank/DDBJ whole genome shotgun (WGS) entry which is preliminary data.</text>
</comment>
<protein>
    <submittedName>
        <fullName evidence="1">Uncharacterized protein</fullName>
    </submittedName>
</protein>
<keyword evidence="2" id="KW-1185">Reference proteome</keyword>
<evidence type="ECO:0000313" key="1">
    <source>
        <dbReference type="EMBL" id="OHV22976.1"/>
    </source>
</evidence>
<proteinExistence type="predicted"/>